<evidence type="ECO:0000313" key="3">
    <source>
        <dbReference type="WBParaSite" id="PgR032X_g067_t03"/>
    </source>
</evidence>
<feature type="transmembrane region" description="Helical" evidence="1">
    <location>
        <begin position="100"/>
        <end position="119"/>
    </location>
</feature>
<feature type="transmembrane region" description="Helical" evidence="1">
    <location>
        <begin position="12"/>
        <end position="29"/>
    </location>
</feature>
<dbReference type="Proteomes" id="UP000887569">
    <property type="component" value="Unplaced"/>
</dbReference>
<feature type="transmembrane region" description="Helical" evidence="1">
    <location>
        <begin position="188"/>
        <end position="206"/>
    </location>
</feature>
<feature type="transmembrane region" description="Helical" evidence="1">
    <location>
        <begin position="226"/>
        <end position="249"/>
    </location>
</feature>
<sequence length="319" mass="36022">MDSRFFESTALYRSSLIAYGVSSIIASLLRRVVTMKLFFDFPIFISITQMAATLIVLELCRFFKILHIQSYTLEGGREMFLPSFLHTFASYISMNAIEGVSMPMFASVKCFCPLAVIFFSSRISRRPIPSYSFLLLVFILCVGSSLTNLFEFTWELWSYLFGLVALAMDAASFVQLENLALNYSPPDLLYLNSFNELIFFLVADFFEDEVRGAVMFFIANASVRFVITFFCLIVFGVLTHLTLFCCFGYANSLAVSLTADVKSAIQVFFAYFFSVYIYYEIIPGMSNVVGILMVLAASGVLIYTNNSQQLYKASAVFKC</sequence>
<keyword evidence="1" id="KW-0472">Membrane</keyword>
<organism evidence="2 3">
    <name type="scientific">Parascaris univalens</name>
    <name type="common">Nematode worm</name>
    <dbReference type="NCBI Taxonomy" id="6257"/>
    <lineage>
        <taxon>Eukaryota</taxon>
        <taxon>Metazoa</taxon>
        <taxon>Ecdysozoa</taxon>
        <taxon>Nematoda</taxon>
        <taxon>Chromadorea</taxon>
        <taxon>Rhabditida</taxon>
        <taxon>Spirurina</taxon>
        <taxon>Ascaridomorpha</taxon>
        <taxon>Ascaridoidea</taxon>
        <taxon>Ascarididae</taxon>
        <taxon>Parascaris</taxon>
    </lineage>
</organism>
<reference evidence="3 4" key="1">
    <citation type="submission" date="2022-11" db="UniProtKB">
        <authorList>
            <consortium name="WormBaseParasite"/>
        </authorList>
    </citation>
    <scope>IDENTIFICATION</scope>
</reference>
<accession>A0A915B9V8</accession>
<dbReference type="WBParaSite" id="PgR032X_g067_t03">
    <property type="protein sequence ID" value="PgR032X_g067_t03"/>
    <property type="gene ID" value="PgR032X_g067"/>
</dbReference>
<keyword evidence="2" id="KW-1185">Reference proteome</keyword>
<dbReference type="AlphaFoldDB" id="A0A915B9V8"/>
<keyword evidence="1" id="KW-1133">Transmembrane helix</keyword>
<name>A0A915B9V8_PARUN</name>
<evidence type="ECO:0000313" key="2">
    <source>
        <dbReference type="Proteomes" id="UP000887569"/>
    </source>
</evidence>
<feature type="transmembrane region" description="Helical" evidence="1">
    <location>
        <begin position="261"/>
        <end position="279"/>
    </location>
</feature>
<protein>
    <submittedName>
        <fullName evidence="3 4">Sugar phosphate transporter domain-containing protein</fullName>
    </submittedName>
</protein>
<feature type="transmembrane region" description="Helical" evidence="1">
    <location>
        <begin position="41"/>
        <end position="63"/>
    </location>
</feature>
<dbReference type="WBParaSite" id="PgR032X_g067_t04">
    <property type="protein sequence ID" value="PgR032X_g067_t04"/>
    <property type="gene ID" value="PgR032X_g067"/>
</dbReference>
<feature type="transmembrane region" description="Helical" evidence="1">
    <location>
        <begin position="131"/>
        <end position="150"/>
    </location>
</feature>
<feature type="transmembrane region" description="Helical" evidence="1">
    <location>
        <begin position="156"/>
        <end position="176"/>
    </location>
</feature>
<keyword evidence="1" id="KW-0812">Transmembrane</keyword>
<feature type="transmembrane region" description="Helical" evidence="1">
    <location>
        <begin position="285"/>
        <end position="304"/>
    </location>
</feature>
<evidence type="ECO:0000313" key="4">
    <source>
        <dbReference type="WBParaSite" id="PgR032X_g067_t04"/>
    </source>
</evidence>
<proteinExistence type="predicted"/>
<evidence type="ECO:0000256" key="1">
    <source>
        <dbReference type="SAM" id="Phobius"/>
    </source>
</evidence>